<feature type="transmembrane region" description="Helical" evidence="1">
    <location>
        <begin position="20"/>
        <end position="38"/>
    </location>
</feature>
<keyword evidence="1" id="KW-0472">Membrane</keyword>
<keyword evidence="2" id="KW-1185">Reference proteome</keyword>
<dbReference type="GeneID" id="115624235"/>
<evidence type="ECO:0000313" key="2">
    <source>
        <dbReference type="Proteomes" id="UP000504634"/>
    </source>
</evidence>
<keyword evidence="1" id="KW-1133">Transmembrane helix</keyword>
<protein>
    <submittedName>
        <fullName evidence="3">Uncharacterized protein LOC115624235 isoform X2</fullName>
    </submittedName>
</protein>
<proteinExistence type="predicted"/>
<name>A0A6J2TGX7_DROLE</name>
<feature type="transmembrane region" description="Helical" evidence="1">
    <location>
        <begin position="100"/>
        <end position="124"/>
    </location>
</feature>
<accession>A0A6J2TGX7</accession>
<dbReference type="RefSeq" id="XP_030374715.1">
    <property type="nucleotide sequence ID" value="XM_030518855.1"/>
</dbReference>
<evidence type="ECO:0000313" key="3">
    <source>
        <dbReference type="RefSeq" id="XP_030374715.1"/>
    </source>
</evidence>
<keyword evidence="1" id="KW-0812">Transmembrane</keyword>
<organism evidence="2 3">
    <name type="scientific">Drosophila lebanonensis</name>
    <name type="common">Fruit fly</name>
    <name type="synonym">Scaptodrosophila lebanonensis</name>
    <dbReference type="NCBI Taxonomy" id="7225"/>
    <lineage>
        <taxon>Eukaryota</taxon>
        <taxon>Metazoa</taxon>
        <taxon>Ecdysozoa</taxon>
        <taxon>Arthropoda</taxon>
        <taxon>Hexapoda</taxon>
        <taxon>Insecta</taxon>
        <taxon>Pterygota</taxon>
        <taxon>Neoptera</taxon>
        <taxon>Endopterygota</taxon>
        <taxon>Diptera</taxon>
        <taxon>Brachycera</taxon>
        <taxon>Muscomorpha</taxon>
        <taxon>Ephydroidea</taxon>
        <taxon>Drosophilidae</taxon>
        <taxon>Scaptodrosophila</taxon>
    </lineage>
</organism>
<feature type="transmembrane region" description="Helical" evidence="1">
    <location>
        <begin position="72"/>
        <end position="94"/>
    </location>
</feature>
<feature type="transmembrane region" description="Helical" evidence="1">
    <location>
        <begin position="44"/>
        <end position="65"/>
    </location>
</feature>
<evidence type="ECO:0000256" key="1">
    <source>
        <dbReference type="SAM" id="Phobius"/>
    </source>
</evidence>
<dbReference type="AlphaFoldDB" id="A0A6J2TGX7"/>
<sequence length="137" mass="15521">MITVDACCCGCTLKQGCLFYGYWVIIVEIITWILWMIFLDFIVIFYALFYGLVYILGGIFLLCAIYKHKRNLMIVSMLITALYCVTLVATLLGIPWSSFLFHYSIPLLFSSRTVFLLSEILCIATRAASKAGTKAKD</sequence>
<gene>
    <name evidence="3" type="primary">LOC115624235</name>
</gene>
<dbReference type="Proteomes" id="UP000504634">
    <property type="component" value="Unplaced"/>
</dbReference>
<reference evidence="3" key="1">
    <citation type="submission" date="2025-08" db="UniProtKB">
        <authorList>
            <consortium name="RefSeq"/>
        </authorList>
    </citation>
    <scope>IDENTIFICATION</scope>
    <source>
        <strain evidence="3">11010-0011.00</strain>
        <tissue evidence="3">Whole body</tissue>
    </source>
</reference>